<feature type="chain" id="PRO_5002733990" description="DUF4124 domain-containing protein" evidence="2">
    <location>
        <begin position="26"/>
        <end position="185"/>
    </location>
</feature>
<dbReference type="InterPro" id="IPR025392">
    <property type="entry name" value="DUF4124"/>
</dbReference>
<evidence type="ECO:0000259" key="3">
    <source>
        <dbReference type="Pfam" id="PF13511"/>
    </source>
</evidence>
<feature type="region of interest" description="Disordered" evidence="1">
    <location>
        <begin position="59"/>
        <end position="96"/>
    </location>
</feature>
<gene>
    <name evidence="4" type="ordered locus">Dole_2283</name>
</gene>
<organism evidence="4 5">
    <name type="scientific">Desulfosudis oleivorans (strain DSM 6200 / JCM 39069 / Hxd3)</name>
    <name type="common">Desulfococcus oleovorans</name>
    <dbReference type="NCBI Taxonomy" id="96561"/>
    <lineage>
        <taxon>Bacteria</taxon>
        <taxon>Pseudomonadati</taxon>
        <taxon>Thermodesulfobacteriota</taxon>
        <taxon>Desulfobacteria</taxon>
        <taxon>Desulfobacterales</taxon>
        <taxon>Desulfosudaceae</taxon>
        <taxon>Desulfosudis</taxon>
    </lineage>
</organism>
<reference evidence="4 5" key="1">
    <citation type="submission" date="2007-10" db="EMBL/GenBank/DDBJ databases">
        <title>Complete sequence of Desulfococcus oleovorans Hxd3.</title>
        <authorList>
            <consortium name="US DOE Joint Genome Institute"/>
            <person name="Copeland A."/>
            <person name="Lucas S."/>
            <person name="Lapidus A."/>
            <person name="Barry K."/>
            <person name="Glavina del Rio T."/>
            <person name="Dalin E."/>
            <person name="Tice H."/>
            <person name="Pitluck S."/>
            <person name="Kiss H."/>
            <person name="Brettin T."/>
            <person name="Bruce D."/>
            <person name="Detter J.C."/>
            <person name="Han C."/>
            <person name="Schmutz J."/>
            <person name="Larimer F."/>
            <person name="Land M."/>
            <person name="Hauser L."/>
            <person name="Kyrpides N."/>
            <person name="Kim E."/>
            <person name="Wawrik B."/>
            <person name="Richardson P."/>
        </authorList>
    </citation>
    <scope>NUCLEOTIDE SEQUENCE [LARGE SCALE GENOMIC DNA]</scope>
    <source>
        <strain evidence="5">DSM 6200 / JCM 39069 / Hxd3</strain>
    </source>
</reference>
<dbReference type="AlphaFoldDB" id="A8ZUZ7"/>
<name>A8ZUZ7_DESOH</name>
<dbReference type="Pfam" id="PF13511">
    <property type="entry name" value="DUF4124"/>
    <property type="match status" value="1"/>
</dbReference>
<feature type="domain" description="DUF4124" evidence="3">
    <location>
        <begin position="14"/>
        <end position="75"/>
    </location>
</feature>
<evidence type="ECO:0000256" key="2">
    <source>
        <dbReference type="SAM" id="SignalP"/>
    </source>
</evidence>
<dbReference type="EMBL" id="CP000859">
    <property type="protein sequence ID" value="ABW68087.1"/>
    <property type="molecule type" value="Genomic_DNA"/>
</dbReference>
<dbReference type="RefSeq" id="WP_012175699.1">
    <property type="nucleotide sequence ID" value="NC_009943.1"/>
</dbReference>
<dbReference type="Proteomes" id="UP000008561">
    <property type="component" value="Chromosome"/>
</dbReference>
<feature type="signal peptide" evidence="2">
    <location>
        <begin position="1"/>
        <end position="25"/>
    </location>
</feature>
<evidence type="ECO:0000313" key="4">
    <source>
        <dbReference type="EMBL" id="ABW68087.1"/>
    </source>
</evidence>
<dbReference type="STRING" id="96561.Dole_2283"/>
<keyword evidence="2" id="KW-0732">Signal</keyword>
<dbReference type="KEGG" id="dol:Dole_2283"/>
<sequence length="185" mass="20956">MKYPVFSFFLPAFAALLLTGQVASADIYKYIDDQGRVHYANSLESVPPRYRKQVEIKEELKSSPQEPAGTPAVAAPAPATSDGSNGANDFGESKAAALKAQEQSIQKEFEALKAEQAELIRLKEAADTPDKIENYHRKMERFQERFDAFHERRKAFEKEAREYNEKVRQSIEQTLKTLEAGEKQK</sequence>
<feature type="compositionally biased region" description="Low complexity" evidence="1">
    <location>
        <begin position="67"/>
        <end position="79"/>
    </location>
</feature>
<evidence type="ECO:0000313" key="5">
    <source>
        <dbReference type="Proteomes" id="UP000008561"/>
    </source>
</evidence>
<accession>A8ZUZ7</accession>
<protein>
    <recommendedName>
        <fullName evidence="3">DUF4124 domain-containing protein</fullName>
    </recommendedName>
</protein>
<evidence type="ECO:0000256" key="1">
    <source>
        <dbReference type="SAM" id="MobiDB-lite"/>
    </source>
</evidence>
<dbReference type="HOGENOM" id="CLU_1459094_0_0_7"/>
<dbReference type="OrthoDB" id="5396039at2"/>
<keyword evidence="5" id="KW-1185">Reference proteome</keyword>
<proteinExistence type="predicted"/>